<dbReference type="EMBL" id="GECU01020258">
    <property type="protein sequence ID" value="JAS87448.1"/>
    <property type="molecule type" value="Transcribed_RNA"/>
</dbReference>
<proteinExistence type="predicted"/>
<sequence length="110" mass="12773">MKLLNVNEWLNIDKDFPAFENKDDEIVRRKLLIVKGDGEGCEEGEEGLQAEPEVSHRAAINHIQYLLDYLEGQEDSLLCNKLVSRNLRSPVIRKKPVKKHKNNVWFLSMN</sequence>
<name>A0A1B6IKK4_9HEMI</name>
<protein>
    <submittedName>
        <fullName evidence="1">Uncharacterized protein</fullName>
    </submittedName>
</protein>
<dbReference type="AlphaFoldDB" id="A0A1B6IKK4"/>
<reference evidence="1" key="1">
    <citation type="submission" date="2015-11" db="EMBL/GenBank/DDBJ databases">
        <title>De novo transcriptome assembly of four potential Pierce s Disease insect vectors from Arizona vineyards.</title>
        <authorList>
            <person name="Tassone E.E."/>
        </authorList>
    </citation>
    <scope>NUCLEOTIDE SEQUENCE</scope>
</reference>
<gene>
    <name evidence="1" type="ORF">g.28135</name>
</gene>
<accession>A0A1B6IKK4</accession>
<evidence type="ECO:0000313" key="1">
    <source>
        <dbReference type="EMBL" id="JAS87448.1"/>
    </source>
</evidence>
<organism evidence="1">
    <name type="scientific">Homalodisca liturata</name>
    <dbReference type="NCBI Taxonomy" id="320908"/>
    <lineage>
        <taxon>Eukaryota</taxon>
        <taxon>Metazoa</taxon>
        <taxon>Ecdysozoa</taxon>
        <taxon>Arthropoda</taxon>
        <taxon>Hexapoda</taxon>
        <taxon>Insecta</taxon>
        <taxon>Pterygota</taxon>
        <taxon>Neoptera</taxon>
        <taxon>Paraneoptera</taxon>
        <taxon>Hemiptera</taxon>
        <taxon>Auchenorrhyncha</taxon>
        <taxon>Membracoidea</taxon>
        <taxon>Cicadellidae</taxon>
        <taxon>Cicadellinae</taxon>
        <taxon>Proconiini</taxon>
        <taxon>Homalodisca</taxon>
    </lineage>
</organism>